<gene>
    <name evidence="2" type="ORF">H8R92_08955</name>
</gene>
<feature type="transmembrane region" description="Helical" evidence="1">
    <location>
        <begin position="59"/>
        <end position="92"/>
    </location>
</feature>
<reference evidence="2" key="1">
    <citation type="submission" date="2020-08" db="EMBL/GenBank/DDBJ databases">
        <title>Genome public.</title>
        <authorList>
            <person name="Liu C."/>
            <person name="Sun Q."/>
        </authorList>
    </citation>
    <scope>NUCLEOTIDE SEQUENCE</scope>
    <source>
        <strain evidence="2">NSJ-42</strain>
    </source>
</reference>
<evidence type="ECO:0000313" key="2">
    <source>
        <dbReference type="EMBL" id="MBC5640543.1"/>
    </source>
</evidence>
<keyword evidence="1" id="KW-1133">Transmembrane helix</keyword>
<proteinExistence type="predicted"/>
<dbReference type="EMBL" id="JACOOQ010000014">
    <property type="protein sequence ID" value="MBC5640543.1"/>
    <property type="molecule type" value="Genomic_DNA"/>
</dbReference>
<dbReference type="RefSeq" id="WP_186835262.1">
    <property type="nucleotide sequence ID" value="NZ_JACOOQ010000014.1"/>
</dbReference>
<evidence type="ECO:0000313" key="3">
    <source>
        <dbReference type="Proteomes" id="UP000662088"/>
    </source>
</evidence>
<accession>A0A8I0A5P2</accession>
<dbReference type="AlphaFoldDB" id="A0A8I0A5P2"/>
<protein>
    <recommendedName>
        <fullName evidence="4">DUF2232 domain-containing protein</fullName>
    </recommendedName>
</protein>
<name>A0A8I0A5P2_9CLOT</name>
<feature type="transmembrane region" description="Helical" evidence="1">
    <location>
        <begin position="7"/>
        <end position="24"/>
    </location>
</feature>
<sequence>MNTKNITYSAVFSAIFILLSVIAISTGIAYTLFLDVIVPIYICIVFFKLDRKQALFMSITSLTIVFFVLGNVIAAVWMAQGMIIGFICTLFISKDSSIFDDLLLSSVLATFIIIFVDIYFSTLTGYSLIKDSEEILQTVIMAVSTYNPNIILPEYYSSLVIYLSIATIPVGTVIAVYLGAMFLGNKLRILDKNTKRKFNIIKQFNKYGAFLCCSKEAYRFSIVYVAIVEFIKAYNIEITMDYLRVVIMSVEVIFFYFIIKDSLSFVMKYIIIRNKSKALYKLSLIFSVFSLLTNFRITFLLLVAFSWIINKKIGLRQRQIKILESV</sequence>
<feature type="transmembrane region" description="Helical" evidence="1">
    <location>
        <begin position="242"/>
        <end position="259"/>
    </location>
</feature>
<comment type="caution">
    <text evidence="2">The sequence shown here is derived from an EMBL/GenBank/DDBJ whole genome shotgun (WGS) entry which is preliminary data.</text>
</comment>
<feature type="transmembrane region" description="Helical" evidence="1">
    <location>
        <begin position="279"/>
        <end position="309"/>
    </location>
</feature>
<keyword evidence="1" id="KW-0472">Membrane</keyword>
<feature type="transmembrane region" description="Helical" evidence="1">
    <location>
        <begin position="104"/>
        <end position="123"/>
    </location>
</feature>
<evidence type="ECO:0008006" key="4">
    <source>
        <dbReference type="Google" id="ProtNLM"/>
    </source>
</evidence>
<keyword evidence="1" id="KW-0812">Transmembrane</keyword>
<dbReference type="Proteomes" id="UP000662088">
    <property type="component" value="Unassembled WGS sequence"/>
</dbReference>
<feature type="transmembrane region" description="Helical" evidence="1">
    <location>
        <begin position="159"/>
        <end position="183"/>
    </location>
</feature>
<evidence type="ECO:0000256" key="1">
    <source>
        <dbReference type="SAM" id="Phobius"/>
    </source>
</evidence>
<organism evidence="2 3">
    <name type="scientific">Clostridium lentum</name>
    <dbReference type="NCBI Taxonomy" id="2763037"/>
    <lineage>
        <taxon>Bacteria</taxon>
        <taxon>Bacillati</taxon>
        <taxon>Bacillota</taxon>
        <taxon>Clostridia</taxon>
        <taxon>Eubacteriales</taxon>
        <taxon>Clostridiaceae</taxon>
        <taxon>Clostridium</taxon>
    </lineage>
</organism>
<keyword evidence="3" id="KW-1185">Reference proteome</keyword>